<dbReference type="PANTHER" id="PTHR12243:SF67">
    <property type="entry name" value="COREPRESSOR OF PANGOLIN, ISOFORM A-RELATED"/>
    <property type="match status" value="1"/>
</dbReference>
<protein>
    <recommendedName>
        <fullName evidence="2">MADF domain-containing protein</fullName>
    </recommendedName>
</protein>
<name>A0AAN8IH81_TRICO</name>
<dbReference type="Proteomes" id="UP001331761">
    <property type="component" value="Unassembled WGS sequence"/>
</dbReference>
<dbReference type="PROSITE" id="PS51029">
    <property type="entry name" value="MADF"/>
    <property type="match status" value="1"/>
</dbReference>
<sequence length="284" mass="32737">MSLEYTPQVIYFQFSKETCNNKRSNLAFGSQVFFEQREQTKEGRMPTVPIRTQLIEFIEMEPSIWDTSCAEYANRDRKDAAWERVLTDMESCGHRRPLNDLKAMWKNMKDMYKRKRNQPTGSAGSSEWCYMESLRFLEKNEFSERTLSNVDESGAYRRTMEDPDIEPGSSAASERSMSPIRQPKPKRRRESGEDSVKLVQAATQKVQETLARVEERGIQSDRFKCFGDWVASQLRERYDNVQADAKMRVIADVLLGAVVPVEADTIIPVAHSVVVKGHEETEDL</sequence>
<organism evidence="3 4">
    <name type="scientific">Trichostrongylus colubriformis</name>
    <name type="common">Black scour worm</name>
    <dbReference type="NCBI Taxonomy" id="6319"/>
    <lineage>
        <taxon>Eukaryota</taxon>
        <taxon>Metazoa</taxon>
        <taxon>Ecdysozoa</taxon>
        <taxon>Nematoda</taxon>
        <taxon>Chromadorea</taxon>
        <taxon>Rhabditida</taxon>
        <taxon>Rhabditina</taxon>
        <taxon>Rhabditomorpha</taxon>
        <taxon>Strongyloidea</taxon>
        <taxon>Trichostrongylidae</taxon>
        <taxon>Trichostrongylus</taxon>
    </lineage>
</organism>
<comment type="caution">
    <text evidence="3">The sequence shown here is derived from an EMBL/GenBank/DDBJ whole genome shotgun (WGS) entry which is preliminary data.</text>
</comment>
<dbReference type="EMBL" id="WIXE01020360">
    <property type="protein sequence ID" value="KAK5969272.1"/>
    <property type="molecule type" value="Genomic_DNA"/>
</dbReference>
<accession>A0AAN8IH81</accession>
<feature type="domain" description="MADF" evidence="2">
    <location>
        <begin position="53"/>
        <end position="142"/>
    </location>
</feature>
<proteinExistence type="predicted"/>
<dbReference type="InterPro" id="IPR006578">
    <property type="entry name" value="MADF-dom"/>
</dbReference>
<dbReference type="AlphaFoldDB" id="A0AAN8IH81"/>
<dbReference type="SMART" id="SM00595">
    <property type="entry name" value="MADF"/>
    <property type="match status" value="1"/>
</dbReference>
<dbReference type="InterPro" id="IPR039353">
    <property type="entry name" value="TF_Adf1"/>
</dbReference>
<evidence type="ECO:0000256" key="1">
    <source>
        <dbReference type="SAM" id="MobiDB-lite"/>
    </source>
</evidence>
<evidence type="ECO:0000313" key="3">
    <source>
        <dbReference type="EMBL" id="KAK5969272.1"/>
    </source>
</evidence>
<reference evidence="3 4" key="1">
    <citation type="submission" date="2019-10" db="EMBL/GenBank/DDBJ databases">
        <title>Assembly and Annotation for the nematode Trichostrongylus colubriformis.</title>
        <authorList>
            <person name="Martin J."/>
        </authorList>
    </citation>
    <scope>NUCLEOTIDE SEQUENCE [LARGE SCALE GENOMIC DNA]</scope>
    <source>
        <strain evidence="3">G859</strain>
        <tissue evidence="3">Whole worm</tissue>
    </source>
</reference>
<keyword evidence="4" id="KW-1185">Reference proteome</keyword>
<evidence type="ECO:0000259" key="2">
    <source>
        <dbReference type="PROSITE" id="PS51029"/>
    </source>
</evidence>
<gene>
    <name evidence="3" type="ORF">GCK32_016051</name>
</gene>
<feature type="region of interest" description="Disordered" evidence="1">
    <location>
        <begin position="153"/>
        <end position="196"/>
    </location>
</feature>
<dbReference type="PANTHER" id="PTHR12243">
    <property type="entry name" value="MADF DOMAIN TRANSCRIPTION FACTOR"/>
    <property type="match status" value="1"/>
</dbReference>
<evidence type="ECO:0000313" key="4">
    <source>
        <dbReference type="Proteomes" id="UP001331761"/>
    </source>
</evidence>
<dbReference type="Pfam" id="PF10545">
    <property type="entry name" value="MADF_DNA_bdg"/>
    <property type="match status" value="1"/>
</dbReference>